<proteinExistence type="predicted"/>
<accession>A0A081CBF0</accession>
<keyword evidence="1" id="KW-0808">Transferase</keyword>
<dbReference type="Pfam" id="PF00982">
    <property type="entry name" value="Glyco_transf_20"/>
    <property type="match status" value="1"/>
</dbReference>
<dbReference type="SUPFAM" id="SSF56784">
    <property type="entry name" value="HAD-like"/>
    <property type="match status" value="1"/>
</dbReference>
<dbReference type="FunFam" id="3.40.50.2000:FF:000036">
    <property type="entry name" value="Alpha,alpha-trehalose-phosphate synthase subunit Tps2"/>
    <property type="match status" value="1"/>
</dbReference>
<dbReference type="HOGENOM" id="CLU_002351_6_0_1"/>
<dbReference type="GO" id="GO:0005946">
    <property type="term" value="C:alpha,alpha-trehalose-phosphate synthase complex (UDP-forming)"/>
    <property type="evidence" value="ECO:0007669"/>
    <property type="project" value="TreeGrafter"/>
</dbReference>
<dbReference type="Gene3D" id="3.40.50.2000">
    <property type="entry name" value="Glycogen Phosphorylase B"/>
    <property type="match status" value="2"/>
</dbReference>
<dbReference type="InterPro" id="IPR003337">
    <property type="entry name" value="Trehalose_PPase"/>
</dbReference>
<sequence>MPRRGNLGGHRVVIASLFLPDTLHFTEPEFESALAESPEESTAPPSPESIPNDAPLPLHELSSRLAASMSMSSNSSSSNNDRQSRTAPLPARTPKNRQPSFTDTRINMSELMYEAAAVPRLDMRDGPISGASSPLANSRRGSMSEHTSAAGGPSSGPSDIPVAPASDHGRAATLADPSAASVFSTSPLLGQPLADAPPAAPKSRRTSFNTNTSSGTALAPAANIPEGSGTRTPGAMAGGKLGITTPLSIISDLAARRGGPIPPPNTNAESERHHPFGSGAVTPKAGSQTPGVANRPPGLARAFPSSLSMTKANPSGTVSAGPGQLPTLRSLASAKPTVAASGSKTPGLPSASRPGRTTTAAAGGTVNDHGRGAIASPVQSRSSASLAPERPSSRELLGHARTPRERSVASSPTASIRGRVNQHGAGPSSGPPAAPSSVFSRNKSIRTAGRRAHARRASSANRSQLGRRTSTASLDTVADDSVDAALPPFEFVSNPSANGGLVNAVKSIERERLRAGKLYVGTPGLSIEGGWLGPTERRELEQKYMQERSSMPVWLDDDDFDLSYNRFCKQILWPTFHYTSPTSKGLDNEHEAFQAYWEVNRRFADAIEDVYQQGDIVWINDYHLLLVPQMVRERLPHATIGLFVHIAFPSSEIFRCLSMRETLLKGMLGADLIGFQTHNFCRHFRQTVSRILQLEATPKGVQLEGSFVTVAPFPIGIDVRSLNAKRRDPDVSEWVAQLRQKYAGKRIIVGRDKLDWIKGVRQKLLAFEAFLDEHPKWAGQVVLIQVALATTEENEEIGEATDVVSRINNKYSTLTYQPVVFLHVQDITFSQYLALLTVADCFLATSLREGMNLTSHEFVVCQEVSHRPLVLSEFTGTYSGLRACIGINPWNTKQVAHAIHKALTMDESEMVQRWTDLHRVVVTQTAQQWITSLLGHLERAHLEQERLENMFVPRLEVAQLVSEWRAAHSRLLLIDLEETLVKHDPLLAHEQGGFRPPEWLFTLLNDLAADGKNVVYILSGMGTHDLDRVATRIDSVGFVAEHGCFVKHAGENHWNSLVAPFDLKPVHDILSYFTERTPGSYIEQRGASMCWRFWNDTLGDRNSHEAQWARRQSAEVANLIHERFSHSLRVVPCRTNCLILPRHASRVAAVQHIIMQMSMVGSVATGGNGSQALGPTAYASGHKVGSVAETSDAPLESAYKQPSNYWPMPTAHSTRASSPVVHHSPMRTHAGSVSHLPHHVHHTHTFDFVLALGQDEKLLAYVNTLDLFAPVTCTTVDLDKNRGTEAAYFLAQDDVREALDEIVGFRARDLKWNHR</sequence>
<dbReference type="SUPFAM" id="SSF53756">
    <property type="entry name" value="UDP-Glycosyltransferase/glycogen phosphorylase"/>
    <property type="match status" value="1"/>
</dbReference>
<organism evidence="1 2">
    <name type="scientific">Pseudozyma antarctica</name>
    <name type="common">Yeast</name>
    <name type="synonym">Candida antarctica</name>
    <dbReference type="NCBI Taxonomy" id="84753"/>
    <lineage>
        <taxon>Eukaryota</taxon>
        <taxon>Fungi</taxon>
        <taxon>Dikarya</taxon>
        <taxon>Basidiomycota</taxon>
        <taxon>Ustilaginomycotina</taxon>
        <taxon>Ustilaginomycetes</taxon>
        <taxon>Ustilaginales</taxon>
        <taxon>Ustilaginaceae</taxon>
        <taxon>Moesziomyces</taxon>
    </lineage>
</organism>
<evidence type="ECO:0000313" key="1">
    <source>
        <dbReference type="EMBL" id="GAK63996.1"/>
    </source>
</evidence>
<dbReference type="CDD" id="cd03788">
    <property type="entry name" value="GT20_TPS"/>
    <property type="match status" value="1"/>
</dbReference>
<dbReference type="GO" id="GO:0004805">
    <property type="term" value="F:trehalose-phosphatase activity"/>
    <property type="evidence" value="ECO:0007669"/>
    <property type="project" value="TreeGrafter"/>
</dbReference>
<dbReference type="InterPro" id="IPR001830">
    <property type="entry name" value="Glyco_trans_20"/>
</dbReference>
<dbReference type="GO" id="GO:0005829">
    <property type="term" value="C:cytosol"/>
    <property type="evidence" value="ECO:0007669"/>
    <property type="project" value="TreeGrafter"/>
</dbReference>
<evidence type="ECO:0000313" key="2">
    <source>
        <dbReference type="Proteomes" id="UP000053758"/>
    </source>
</evidence>
<dbReference type="RefSeq" id="XP_014657636.1">
    <property type="nucleotide sequence ID" value="XM_014802150.1"/>
</dbReference>
<name>A0A081CBF0_PSEA2</name>
<dbReference type="GeneID" id="26303177"/>
<dbReference type="GO" id="GO:0003825">
    <property type="term" value="F:alpha,alpha-trehalose-phosphate synthase (UDP-forming) activity"/>
    <property type="evidence" value="ECO:0007669"/>
    <property type="project" value="TreeGrafter"/>
</dbReference>
<dbReference type="OrthoDB" id="755951at2759"/>
<dbReference type="PANTHER" id="PTHR10788:SF15">
    <property type="entry name" value="TREHALOSE SYNTHASE COMPLEX REGULATORY SUBUNIT TPS3-RELATED"/>
    <property type="match status" value="1"/>
</dbReference>
<dbReference type="Pfam" id="PF02358">
    <property type="entry name" value="Trehalose_PPase"/>
    <property type="match status" value="1"/>
</dbReference>
<dbReference type="PANTHER" id="PTHR10788">
    <property type="entry name" value="TREHALOSE-6-PHOSPHATE SYNTHASE"/>
    <property type="match status" value="1"/>
</dbReference>
<dbReference type="EMBL" id="DF830071">
    <property type="protein sequence ID" value="GAK63996.1"/>
    <property type="molecule type" value="Genomic_DNA"/>
</dbReference>
<dbReference type="Proteomes" id="UP000053758">
    <property type="component" value="Unassembled WGS sequence"/>
</dbReference>
<protein>
    <submittedName>
        <fullName evidence="1">Glycosyltransferase family 20 protein</fullName>
    </submittedName>
</protein>
<dbReference type="GO" id="GO:0005992">
    <property type="term" value="P:trehalose biosynthetic process"/>
    <property type="evidence" value="ECO:0007669"/>
    <property type="project" value="InterPro"/>
</dbReference>
<dbReference type="InterPro" id="IPR036412">
    <property type="entry name" value="HAD-like_sf"/>
</dbReference>
<reference evidence="2" key="1">
    <citation type="journal article" date="2014" name="Genome Announc.">
        <title>Draft Genome Sequence of the Yeast Pseudozyma antarctica Type Strain JCM10317, a Producer of the Glycolipid Biosurfactants, Mannosylerythritol Lipids.</title>
        <authorList>
            <person name="Saika A."/>
            <person name="Koike H."/>
            <person name="Hori T."/>
            <person name="Fukuoka T."/>
            <person name="Sato S."/>
            <person name="Habe H."/>
            <person name="Kitamoto D."/>
            <person name="Morita T."/>
        </authorList>
    </citation>
    <scope>NUCLEOTIDE SEQUENCE [LARGE SCALE GENOMIC DNA]</scope>
    <source>
        <strain evidence="2">JCM 10317</strain>
    </source>
</reference>
<gene>
    <name evidence="1" type="ORF">PAN0_004d2205</name>
</gene>
<keyword evidence="2" id="KW-1185">Reference proteome</keyword>